<evidence type="ECO:0000313" key="1">
    <source>
        <dbReference type="EMBL" id="CAG5130996.1"/>
    </source>
</evidence>
<comment type="caution">
    <text evidence="1">The sequence shown here is derived from an EMBL/GenBank/DDBJ whole genome shotgun (WGS) entry which is preliminary data.</text>
</comment>
<dbReference type="AlphaFoldDB" id="A0A8S3ZVB3"/>
<feature type="non-terminal residue" evidence="1">
    <location>
        <position position="1"/>
    </location>
</feature>
<name>A0A8S3ZVB3_9EUPU</name>
<protein>
    <submittedName>
        <fullName evidence="1">Uncharacterized protein</fullName>
    </submittedName>
</protein>
<dbReference type="Proteomes" id="UP000678393">
    <property type="component" value="Unassembled WGS sequence"/>
</dbReference>
<feature type="non-terminal residue" evidence="1">
    <location>
        <position position="323"/>
    </location>
</feature>
<keyword evidence="2" id="KW-1185">Reference proteome</keyword>
<accession>A0A8S3ZVB3</accession>
<proteinExistence type="predicted"/>
<evidence type="ECO:0000313" key="2">
    <source>
        <dbReference type="Proteomes" id="UP000678393"/>
    </source>
</evidence>
<dbReference type="OrthoDB" id="6045352at2759"/>
<dbReference type="EMBL" id="CAJHNH020004420">
    <property type="protein sequence ID" value="CAG5130996.1"/>
    <property type="molecule type" value="Genomic_DNA"/>
</dbReference>
<sequence>PCEAEYSYGGEADLRTHYNICEKNPGHKSFIPVDKFNMKNLPQGFCDEQMLNYIRAVSDLTVRVTVKYFSRRRPATLPDSNKPYPGFRVRGQRRITVGTGCVESVRVYDASTGYTCKCKDCQNSGTPKRNFAIISIKTASHVVFDQSEAEETTCHLFFDSGDTPDTCSGVVALTGMSCRLSVVKEDLCHMDHYTHDLDLAHRLRKIFLRRCHLRYELYDVMPRLGQCNWAENIPGMWPMAFVVSHPHGSSKKITLGCWKSAYESEHDEMASCYIYTTDTCPGSSGAEVCLLGSYAEQGLSTIPASHHGSFPSMAEMNRCFSTP</sequence>
<organism evidence="1 2">
    <name type="scientific">Candidula unifasciata</name>
    <dbReference type="NCBI Taxonomy" id="100452"/>
    <lineage>
        <taxon>Eukaryota</taxon>
        <taxon>Metazoa</taxon>
        <taxon>Spiralia</taxon>
        <taxon>Lophotrochozoa</taxon>
        <taxon>Mollusca</taxon>
        <taxon>Gastropoda</taxon>
        <taxon>Heterobranchia</taxon>
        <taxon>Euthyneura</taxon>
        <taxon>Panpulmonata</taxon>
        <taxon>Eupulmonata</taxon>
        <taxon>Stylommatophora</taxon>
        <taxon>Helicina</taxon>
        <taxon>Helicoidea</taxon>
        <taxon>Geomitridae</taxon>
        <taxon>Candidula</taxon>
    </lineage>
</organism>
<gene>
    <name evidence="1" type="ORF">CUNI_LOCUS16554</name>
</gene>
<reference evidence="1" key="1">
    <citation type="submission" date="2021-04" db="EMBL/GenBank/DDBJ databases">
        <authorList>
            <consortium name="Molecular Ecology Group"/>
        </authorList>
    </citation>
    <scope>NUCLEOTIDE SEQUENCE</scope>
</reference>